<gene>
    <name evidence="2" type="ORF">HU200_006971</name>
</gene>
<dbReference type="Proteomes" id="UP000636709">
    <property type="component" value="Unassembled WGS sequence"/>
</dbReference>
<sequence>MVKKASAAPADAGTDERRRLRSLAFSNGLLQRGDPPAPRASLAPSAAVARLQGRDIVRRGGQRKSRFLFSFPGLLAPAASAGRLGELADLGTKNPVLYLEFPKGRMKLFGTHVYPKNKYLTLQMTRSAKGVFCEDVFDSLIVFSEAWWVGTKEENPEELRLEFPKELQNDGVAADCDFKGGAGATIDETTGNKAAKEITEPLSPKLQSDGDASDDSDRDDGNGTQTTSGTPSVRQSARNAGKALKKYTDLSSGDDSSNSDNEMEVAEELDDKEALEEMESPAVKIESQSEDIKPSDSSARPFASKKEPLVQATLSSMFKKAEEKKRSTRSPRGSPATKGPAAKKQRASPMAKQPAGTKKASGTRRKQTTKVLFSEIPLLVALVEEDEIEELSSLPSQVNYLSSAEICI</sequence>
<comment type="caution">
    <text evidence="2">The sequence shown here is derived from an EMBL/GenBank/DDBJ whole genome shotgun (WGS) entry which is preliminary data.</text>
</comment>
<feature type="region of interest" description="Disordered" evidence="1">
    <location>
        <begin position="183"/>
        <end position="367"/>
    </location>
</feature>
<dbReference type="PANTHER" id="PTHR35698">
    <property type="entry name" value="DNA-BINDING PROTEIN RHL1"/>
    <property type="match status" value="1"/>
</dbReference>
<name>A0A835FQE1_9POAL</name>
<dbReference type="EMBL" id="JACEFO010000468">
    <property type="protein sequence ID" value="KAF8769049.1"/>
    <property type="molecule type" value="Genomic_DNA"/>
</dbReference>
<dbReference type="PANTHER" id="PTHR35698:SF2">
    <property type="entry name" value="DNA-BINDING PROTEIN RHL1"/>
    <property type="match status" value="1"/>
</dbReference>
<proteinExistence type="predicted"/>
<reference evidence="2" key="1">
    <citation type="submission" date="2020-07" db="EMBL/GenBank/DDBJ databases">
        <title>Genome sequence and genetic diversity analysis of an under-domesticated orphan crop, white fonio (Digitaria exilis).</title>
        <authorList>
            <person name="Bennetzen J.L."/>
            <person name="Chen S."/>
            <person name="Ma X."/>
            <person name="Wang X."/>
            <person name="Yssel A.E.J."/>
            <person name="Chaluvadi S.R."/>
            <person name="Johnson M."/>
            <person name="Gangashetty P."/>
            <person name="Hamidou F."/>
            <person name="Sanogo M.D."/>
            <person name="Zwaenepoel A."/>
            <person name="Wallace J."/>
            <person name="Van De Peer Y."/>
            <person name="Van Deynze A."/>
        </authorList>
    </citation>
    <scope>NUCLEOTIDE SEQUENCE</scope>
    <source>
        <tissue evidence="2">Leaves</tissue>
    </source>
</reference>
<feature type="compositionally biased region" description="Polar residues" evidence="1">
    <location>
        <begin position="224"/>
        <end position="238"/>
    </location>
</feature>
<accession>A0A835FQE1</accession>
<dbReference type="GO" id="GO:0003677">
    <property type="term" value="F:DNA binding"/>
    <property type="evidence" value="ECO:0007669"/>
    <property type="project" value="InterPro"/>
</dbReference>
<dbReference type="GO" id="GO:0042023">
    <property type="term" value="P:DNA endoreduplication"/>
    <property type="evidence" value="ECO:0007669"/>
    <property type="project" value="InterPro"/>
</dbReference>
<evidence type="ECO:0000313" key="2">
    <source>
        <dbReference type="EMBL" id="KAF8769049.1"/>
    </source>
</evidence>
<dbReference type="InterPro" id="IPR038859">
    <property type="entry name" value="RHL1"/>
</dbReference>
<organism evidence="2 3">
    <name type="scientific">Digitaria exilis</name>
    <dbReference type="NCBI Taxonomy" id="1010633"/>
    <lineage>
        <taxon>Eukaryota</taxon>
        <taxon>Viridiplantae</taxon>
        <taxon>Streptophyta</taxon>
        <taxon>Embryophyta</taxon>
        <taxon>Tracheophyta</taxon>
        <taxon>Spermatophyta</taxon>
        <taxon>Magnoliopsida</taxon>
        <taxon>Liliopsida</taxon>
        <taxon>Poales</taxon>
        <taxon>Poaceae</taxon>
        <taxon>PACMAD clade</taxon>
        <taxon>Panicoideae</taxon>
        <taxon>Panicodae</taxon>
        <taxon>Paniceae</taxon>
        <taxon>Anthephorinae</taxon>
        <taxon>Digitaria</taxon>
    </lineage>
</organism>
<protein>
    <recommendedName>
        <fullName evidence="4">DNA-binding protein RHL1</fullName>
    </recommendedName>
</protein>
<feature type="compositionally biased region" description="Low complexity" evidence="1">
    <location>
        <begin position="249"/>
        <end position="260"/>
    </location>
</feature>
<dbReference type="AlphaFoldDB" id="A0A835FQE1"/>
<feature type="compositionally biased region" description="Acidic residues" evidence="1">
    <location>
        <begin position="261"/>
        <end position="279"/>
    </location>
</feature>
<evidence type="ECO:0008006" key="4">
    <source>
        <dbReference type="Google" id="ProtNLM"/>
    </source>
</evidence>
<dbReference type="OrthoDB" id="568248at2759"/>
<evidence type="ECO:0000256" key="1">
    <source>
        <dbReference type="SAM" id="MobiDB-lite"/>
    </source>
</evidence>
<keyword evidence="3" id="KW-1185">Reference proteome</keyword>
<evidence type="ECO:0000313" key="3">
    <source>
        <dbReference type="Proteomes" id="UP000636709"/>
    </source>
</evidence>